<keyword evidence="1" id="KW-1133">Transmembrane helix</keyword>
<comment type="caution">
    <text evidence="3">The sequence shown here is derived from an EMBL/GenBank/DDBJ whole genome shotgun (WGS) entry which is preliminary data.</text>
</comment>
<keyword evidence="1" id="KW-0472">Membrane</keyword>
<dbReference type="InterPro" id="IPR053150">
    <property type="entry name" value="Teicoplanin_resist-assoc"/>
</dbReference>
<dbReference type="InterPro" id="IPR006976">
    <property type="entry name" value="VanZ-like"/>
</dbReference>
<feature type="transmembrane region" description="Helical" evidence="1">
    <location>
        <begin position="20"/>
        <end position="38"/>
    </location>
</feature>
<feature type="transmembrane region" description="Helical" evidence="1">
    <location>
        <begin position="131"/>
        <end position="153"/>
    </location>
</feature>
<evidence type="ECO:0000259" key="2">
    <source>
        <dbReference type="Pfam" id="PF04892"/>
    </source>
</evidence>
<sequence>MMNTAVNEQLQLYGELNGALPVLVAIVIAIIVVAAQAWRHTVRPQTAAQVAMILYVGVLVGITLFPVNLYSPSNVMSKLPFGLQGPYINVNLADIRNYTPVQVYGNVLLFMPLGFLAGLISKKYAQFAPNLALIVGTTLMIEAAQFIMCYFYLGNRTTDVVDLVTNTLGGIAGFLVLKLVQWLIPHAVARVQE</sequence>
<dbReference type="PATRIC" id="fig|1291052.5.peg.1405"/>
<dbReference type="RefSeq" id="WP_054679199.1">
    <property type="nucleotide sequence ID" value="NZ_AYYO01000023.1"/>
</dbReference>
<reference evidence="3 4" key="1">
    <citation type="journal article" date="2015" name="Genome Announc.">
        <title>Expanding the biotechnology potential of lactobacilli through comparative genomics of 213 strains and associated genera.</title>
        <authorList>
            <person name="Sun Z."/>
            <person name="Harris H.M."/>
            <person name="McCann A."/>
            <person name="Guo C."/>
            <person name="Argimon S."/>
            <person name="Zhang W."/>
            <person name="Yang X."/>
            <person name="Jeffery I.B."/>
            <person name="Cooney J.C."/>
            <person name="Kagawa T.F."/>
            <person name="Liu W."/>
            <person name="Song Y."/>
            <person name="Salvetti E."/>
            <person name="Wrobel A."/>
            <person name="Rasinkangas P."/>
            <person name="Parkhill J."/>
            <person name="Rea M.C."/>
            <person name="O'Sullivan O."/>
            <person name="Ritari J."/>
            <person name="Douillard F.P."/>
            <person name="Paul Ross R."/>
            <person name="Yang R."/>
            <person name="Briner A.E."/>
            <person name="Felis G.E."/>
            <person name="de Vos W.M."/>
            <person name="Barrangou R."/>
            <person name="Klaenhammer T.R."/>
            <person name="Caufield P.W."/>
            <person name="Cui Y."/>
            <person name="Zhang H."/>
            <person name="O'Toole P.W."/>
        </authorList>
    </citation>
    <scope>NUCLEOTIDE SEQUENCE [LARGE SCALE GENOMIC DNA]</scope>
    <source>
        <strain evidence="3 4">DSM 20505</strain>
    </source>
</reference>
<keyword evidence="1" id="KW-0812">Transmembrane</keyword>
<dbReference type="Proteomes" id="UP000051679">
    <property type="component" value="Unassembled WGS sequence"/>
</dbReference>
<evidence type="ECO:0000313" key="3">
    <source>
        <dbReference type="EMBL" id="KRM55354.1"/>
    </source>
</evidence>
<evidence type="ECO:0000256" key="1">
    <source>
        <dbReference type="SAM" id="Phobius"/>
    </source>
</evidence>
<dbReference type="Pfam" id="PF04892">
    <property type="entry name" value="VanZ"/>
    <property type="match status" value="1"/>
</dbReference>
<accession>A0A0R1ZLS6</accession>
<dbReference type="OrthoDB" id="4822551at2"/>
<feature type="transmembrane region" description="Helical" evidence="1">
    <location>
        <begin position="50"/>
        <end position="70"/>
    </location>
</feature>
<dbReference type="PANTHER" id="PTHR36834">
    <property type="entry name" value="MEMBRANE PROTEIN-RELATED"/>
    <property type="match status" value="1"/>
</dbReference>
<organism evidence="3 4">
    <name type="scientific">Lacticaseibacillus sharpeae JCM 1186 = DSM 20505</name>
    <dbReference type="NCBI Taxonomy" id="1291052"/>
    <lineage>
        <taxon>Bacteria</taxon>
        <taxon>Bacillati</taxon>
        <taxon>Bacillota</taxon>
        <taxon>Bacilli</taxon>
        <taxon>Lactobacillales</taxon>
        <taxon>Lactobacillaceae</taxon>
        <taxon>Lacticaseibacillus</taxon>
    </lineage>
</organism>
<gene>
    <name evidence="3" type="ORF">FC18_GL001386</name>
</gene>
<protein>
    <recommendedName>
        <fullName evidence="2">VanZ-like domain-containing protein</fullName>
    </recommendedName>
</protein>
<feature type="transmembrane region" description="Helical" evidence="1">
    <location>
        <begin position="101"/>
        <end position="119"/>
    </location>
</feature>
<dbReference type="PANTHER" id="PTHR36834:SF1">
    <property type="entry name" value="INTEGRAL MEMBRANE PROTEIN"/>
    <property type="match status" value="1"/>
</dbReference>
<name>A0A0R1ZLS6_9LACO</name>
<feature type="domain" description="VanZ-like" evidence="2">
    <location>
        <begin position="53"/>
        <end position="180"/>
    </location>
</feature>
<proteinExistence type="predicted"/>
<dbReference type="AlphaFoldDB" id="A0A0R1ZLS6"/>
<dbReference type="EMBL" id="AYYO01000023">
    <property type="protein sequence ID" value="KRM55354.1"/>
    <property type="molecule type" value="Genomic_DNA"/>
</dbReference>
<keyword evidence="4" id="KW-1185">Reference proteome</keyword>
<evidence type="ECO:0000313" key="4">
    <source>
        <dbReference type="Proteomes" id="UP000051679"/>
    </source>
</evidence>
<feature type="transmembrane region" description="Helical" evidence="1">
    <location>
        <begin position="165"/>
        <end position="184"/>
    </location>
</feature>